<reference evidence="5 6" key="1">
    <citation type="journal article" date="2020" name="Nat. Commun.">
        <title>Genome of Tripterygium wilfordii and identification of cytochrome P450 involved in triptolide biosynthesis.</title>
        <authorList>
            <person name="Tu L."/>
            <person name="Su P."/>
            <person name="Zhang Z."/>
            <person name="Gao L."/>
            <person name="Wang J."/>
            <person name="Hu T."/>
            <person name="Zhou J."/>
            <person name="Zhang Y."/>
            <person name="Zhao Y."/>
            <person name="Liu Y."/>
            <person name="Song Y."/>
            <person name="Tong Y."/>
            <person name="Lu Y."/>
            <person name="Yang J."/>
            <person name="Xu C."/>
            <person name="Jia M."/>
            <person name="Peters R.J."/>
            <person name="Huang L."/>
            <person name="Gao W."/>
        </authorList>
    </citation>
    <scope>NUCLEOTIDE SEQUENCE [LARGE SCALE GENOMIC DNA]</scope>
    <source>
        <strain evidence="6">cv. XIE 37</strain>
        <tissue evidence="5">Leaf</tissue>
    </source>
</reference>
<evidence type="ECO:0000313" key="5">
    <source>
        <dbReference type="EMBL" id="KAF5747172.1"/>
    </source>
</evidence>
<gene>
    <name evidence="5" type="ORF">HS088_TW06G01353</name>
</gene>
<dbReference type="InParanoid" id="A0A7J7DLC7"/>
<dbReference type="GO" id="GO:0009904">
    <property type="term" value="P:chloroplast accumulation movement"/>
    <property type="evidence" value="ECO:0007669"/>
    <property type="project" value="TreeGrafter"/>
</dbReference>
<organism evidence="5 6">
    <name type="scientific">Tripterygium wilfordii</name>
    <name type="common">Thunder God vine</name>
    <dbReference type="NCBI Taxonomy" id="458696"/>
    <lineage>
        <taxon>Eukaryota</taxon>
        <taxon>Viridiplantae</taxon>
        <taxon>Streptophyta</taxon>
        <taxon>Embryophyta</taxon>
        <taxon>Tracheophyta</taxon>
        <taxon>Spermatophyta</taxon>
        <taxon>Magnoliopsida</taxon>
        <taxon>eudicotyledons</taxon>
        <taxon>Gunneridae</taxon>
        <taxon>Pentapetalae</taxon>
        <taxon>rosids</taxon>
        <taxon>fabids</taxon>
        <taxon>Celastrales</taxon>
        <taxon>Celastraceae</taxon>
        <taxon>Tripterygium</taxon>
    </lineage>
</organism>
<feature type="coiled-coil region" evidence="3">
    <location>
        <begin position="70"/>
        <end position="118"/>
    </location>
</feature>
<sequence length="221" mass="24877">MSLEECKNMEGGDGVARNKRAEIDTRAPFRSVKEAVMLFGEKVLAGELYSNKLKRMQGRGSENENEPSKLGTITAELEETKQSLEKAKEESMLMATNLSSLQEELDQTKRELQRLKQPIKPVMETEIEDVQIIEEDSTKFEVPRTQRNVKNTCTHDEKRYVSFAPPPSLAQVMVPAKGVEVLERHPSLRKKKKKKALIPLIGGILFFSKKKGTATDAAAFK</sequence>
<protein>
    <submittedName>
        <fullName evidence="5">WEB family protein</fullName>
    </submittedName>
</protein>
<evidence type="ECO:0000256" key="3">
    <source>
        <dbReference type="SAM" id="Coils"/>
    </source>
</evidence>
<evidence type="ECO:0000256" key="2">
    <source>
        <dbReference type="ARBA" id="ARBA00023054"/>
    </source>
</evidence>
<accession>A0A7J7DLC7</accession>
<comment type="caution">
    <text evidence="5">The sequence shown here is derived from an EMBL/GenBank/DDBJ whole genome shotgun (WGS) entry which is preliminary data.</text>
</comment>
<keyword evidence="2 3" id="KW-0175">Coiled coil</keyword>
<dbReference type="FunCoup" id="A0A7J7DLC7">
    <property type="interactions" value="636"/>
</dbReference>
<dbReference type="GO" id="GO:0009903">
    <property type="term" value="P:chloroplast avoidance movement"/>
    <property type="evidence" value="ECO:0007669"/>
    <property type="project" value="TreeGrafter"/>
</dbReference>
<name>A0A7J7DLC7_TRIWF</name>
<evidence type="ECO:0000256" key="1">
    <source>
        <dbReference type="ARBA" id="ARBA00005485"/>
    </source>
</evidence>
<keyword evidence="6" id="KW-1185">Reference proteome</keyword>
<dbReference type="PANTHER" id="PTHR32054">
    <property type="entry name" value="HEAVY CHAIN, PUTATIVE, EXPRESSED-RELATED-RELATED"/>
    <property type="match status" value="1"/>
</dbReference>
<feature type="region of interest" description="Disordered" evidence="4">
    <location>
        <begin position="1"/>
        <end position="26"/>
    </location>
</feature>
<evidence type="ECO:0000313" key="6">
    <source>
        <dbReference type="Proteomes" id="UP000593562"/>
    </source>
</evidence>
<dbReference type="OrthoDB" id="4585693at2759"/>
<evidence type="ECO:0000256" key="4">
    <source>
        <dbReference type="SAM" id="MobiDB-lite"/>
    </source>
</evidence>
<comment type="similarity">
    <text evidence="1">Belongs to the WEB family.</text>
</comment>
<dbReference type="PANTHER" id="PTHR32054:SF9">
    <property type="entry name" value="OS04G0116200 PROTEIN"/>
    <property type="match status" value="1"/>
</dbReference>
<dbReference type="Proteomes" id="UP000593562">
    <property type="component" value="Unassembled WGS sequence"/>
</dbReference>
<dbReference type="AlphaFoldDB" id="A0A7J7DLC7"/>
<dbReference type="GO" id="GO:0005829">
    <property type="term" value="C:cytosol"/>
    <property type="evidence" value="ECO:0007669"/>
    <property type="project" value="TreeGrafter"/>
</dbReference>
<dbReference type="EMBL" id="JAAARO010000006">
    <property type="protein sequence ID" value="KAF5747172.1"/>
    <property type="molecule type" value="Genomic_DNA"/>
</dbReference>
<feature type="compositionally biased region" description="Basic and acidic residues" evidence="4">
    <location>
        <begin position="1"/>
        <end position="10"/>
    </location>
</feature>
<proteinExistence type="inferred from homology"/>